<organism evidence="6 7">
    <name type="scientific">Floridaenema evergladense BLCC-F167</name>
    <dbReference type="NCBI Taxonomy" id="3153639"/>
    <lineage>
        <taxon>Bacteria</taxon>
        <taxon>Bacillati</taxon>
        <taxon>Cyanobacteriota</taxon>
        <taxon>Cyanophyceae</taxon>
        <taxon>Oscillatoriophycideae</taxon>
        <taxon>Aerosakkonematales</taxon>
        <taxon>Aerosakkonemataceae</taxon>
        <taxon>Floridanema</taxon>
        <taxon>Floridanema evergladense</taxon>
    </lineage>
</organism>
<feature type="compositionally biased region" description="Low complexity" evidence="4">
    <location>
        <begin position="400"/>
        <end position="410"/>
    </location>
</feature>
<evidence type="ECO:0000256" key="2">
    <source>
        <dbReference type="ARBA" id="ARBA00023098"/>
    </source>
</evidence>
<dbReference type="InterPro" id="IPR016035">
    <property type="entry name" value="Acyl_Trfase/lysoPLipase"/>
</dbReference>
<feature type="short sequence motif" description="GXSXG" evidence="3">
    <location>
        <begin position="46"/>
        <end position="50"/>
    </location>
</feature>
<feature type="region of interest" description="Disordered" evidence="4">
    <location>
        <begin position="387"/>
        <end position="410"/>
    </location>
</feature>
<dbReference type="InterPro" id="IPR002641">
    <property type="entry name" value="PNPLA_dom"/>
</dbReference>
<feature type="active site" description="Nucleophile" evidence="3">
    <location>
        <position position="48"/>
    </location>
</feature>
<feature type="short sequence motif" description="DGA/G" evidence="3">
    <location>
        <begin position="195"/>
        <end position="197"/>
    </location>
</feature>
<keyword evidence="2 3" id="KW-0443">Lipid metabolism</keyword>
<keyword evidence="3" id="KW-0378">Hydrolase</keyword>
<evidence type="ECO:0000256" key="4">
    <source>
        <dbReference type="SAM" id="MobiDB-lite"/>
    </source>
</evidence>
<keyword evidence="7" id="KW-1185">Reference proteome</keyword>
<dbReference type="Pfam" id="PF01734">
    <property type="entry name" value="Patatin"/>
    <property type="match status" value="1"/>
</dbReference>
<name>A0ABV4WKW4_9CYAN</name>
<sequence length="410" mass="46494">MTFKILSLDGGGMRGIISARILQEVERQVQEKEGKPLHQYFDLIAGTSTGSILTAGIATGKPTQELINLYKEQGIIIFPPRALPPFLQNISDFFWPSKYTHEGLIKALSKKLGEIKISDSKIKHPMILILAYDLLYRNTTFFTNCHPDIGARWYDDTPLWEICVSSSSAPTYVPPYLLKPYNTEKFGNWSFPHIDGGVSANNPSLAAISLALRISQNPDVPLEIKQEYKLDNLKLEDISVLSVSTGRSGEPYLYEEAKEWKPLDWAQKIVDVFMEPNAEISSTICRQIMGGWSSKRFLRLEFELNERFKTKAKDPEKETYRDTRELVGKDRRINRFTEKKLSEAIDDATNQYINDALEAAKAYLEKGCTYYTRNDCGPLVRDAIADFIQANKEPEKSPETPESTESQTPS</sequence>
<evidence type="ECO:0000256" key="1">
    <source>
        <dbReference type="ARBA" id="ARBA00010240"/>
    </source>
</evidence>
<dbReference type="PANTHER" id="PTHR32176:SF92">
    <property type="entry name" value="XYLOSE ISOMERASE"/>
    <property type="match status" value="1"/>
</dbReference>
<evidence type="ECO:0000259" key="5">
    <source>
        <dbReference type="PROSITE" id="PS51635"/>
    </source>
</evidence>
<comment type="caution">
    <text evidence="6">The sequence shown here is derived from an EMBL/GenBank/DDBJ whole genome shotgun (WGS) entry which is preliminary data.</text>
</comment>
<feature type="active site" description="Proton acceptor" evidence="3">
    <location>
        <position position="195"/>
    </location>
</feature>
<reference evidence="6 7" key="1">
    <citation type="submission" date="2024-09" db="EMBL/GenBank/DDBJ databases">
        <title>Floridaenema gen nov. (Aerosakkonemataceae, Aerosakkonematales ord. nov., Cyanobacteria) from benthic tropical and subtropical fresh waters, with the description of four new species.</title>
        <authorList>
            <person name="Moretto J.A."/>
            <person name="Berthold D.E."/>
            <person name="Lefler F.W."/>
            <person name="Huang I.-S."/>
            <person name="Laughinghouse H. IV."/>
        </authorList>
    </citation>
    <scope>NUCLEOTIDE SEQUENCE [LARGE SCALE GENOMIC DNA]</scope>
    <source>
        <strain evidence="6 7">BLCC-F167</strain>
    </source>
</reference>
<dbReference type="PANTHER" id="PTHR32176">
    <property type="entry name" value="XYLOSE ISOMERASE"/>
    <property type="match status" value="1"/>
</dbReference>
<proteinExistence type="inferred from homology"/>
<evidence type="ECO:0000256" key="3">
    <source>
        <dbReference type="PROSITE-ProRule" id="PRU01161"/>
    </source>
</evidence>
<dbReference type="EMBL" id="JBHFNT010000119">
    <property type="protein sequence ID" value="MFB2835705.1"/>
    <property type="molecule type" value="Genomic_DNA"/>
</dbReference>
<accession>A0ABV4WKW4</accession>
<keyword evidence="3" id="KW-0442">Lipid degradation</keyword>
<dbReference type="CDD" id="cd07199">
    <property type="entry name" value="Pat17_PNPLA8_PNPLA9_like"/>
    <property type="match status" value="1"/>
</dbReference>
<gene>
    <name evidence="6" type="ORF">ACE1CA_14325</name>
</gene>
<dbReference type="RefSeq" id="WP_413278114.1">
    <property type="nucleotide sequence ID" value="NZ_JBHFNT010000119.1"/>
</dbReference>
<evidence type="ECO:0000313" key="6">
    <source>
        <dbReference type="EMBL" id="MFB2835705.1"/>
    </source>
</evidence>
<feature type="domain" description="PNPLA" evidence="5">
    <location>
        <begin position="6"/>
        <end position="208"/>
    </location>
</feature>
<comment type="similarity">
    <text evidence="1">Belongs to the patatin family.</text>
</comment>
<protein>
    <submittedName>
        <fullName evidence="6">Patatin-like phospholipase family protein</fullName>
    </submittedName>
</protein>
<dbReference type="Gene3D" id="3.40.1090.10">
    <property type="entry name" value="Cytosolic phospholipase A2 catalytic domain"/>
    <property type="match status" value="1"/>
</dbReference>
<evidence type="ECO:0000313" key="7">
    <source>
        <dbReference type="Proteomes" id="UP001576780"/>
    </source>
</evidence>
<dbReference type="SUPFAM" id="SSF52151">
    <property type="entry name" value="FabD/lysophospholipase-like"/>
    <property type="match status" value="1"/>
</dbReference>
<feature type="short sequence motif" description="GXGXXG" evidence="3">
    <location>
        <begin position="10"/>
        <end position="15"/>
    </location>
</feature>
<dbReference type="Proteomes" id="UP001576780">
    <property type="component" value="Unassembled WGS sequence"/>
</dbReference>
<dbReference type="PROSITE" id="PS51635">
    <property type="entry name" value="PNPLA"/>
    <property type="match status" value="1"/>
</dbReference>